<dbReference type="EMBL" id="JBBCAQ010000040">
    <property type="protein sequence ID" value="KAK7571731.1"/>
    <property type="molecule type" value="Genomic_DNA"/>
</dbReference>
<evidence type="ECO:0000313" key="2">
    <source>
        <dbReference type="EMBL" id="KAK7571731.1"/>
    </source>
</evidence>
<gene>
    <name evidence="2" type="ORF">V9T40_013441</name>
</gene>
<proteinExistence type="predicted"/>
<feature type="compositionally biased region" description="Basic and acidic residues" evidence="1">
    <location>
        <begin position="58"/>
        <end position="74"/>
    </location>
</feature>
<comment type="caution">
    <text evidence="2">The sequence shown here is derived from an EMBL/GenBank/DDBJ whole genome shotgun (WGS) entry which is preliminary data.</text>
</comment>
<feature type="compositionally biased region" description="Low complexity" evidence="1">
    <location>
        <begin position="77"/>
        <end position="89"/>
    </location>
</feature>
<feature type="region of interest" description="Disordered" evidence="1">
    <location>
        <begin position="42"/>
        <end position="95"/>
    </location>
</feature>
<protein>
    <submittedName>
        <fullName evidence="2">Uncharacterized protein</fullName>
    </submittedName>
</protein>
<sequence length="232" mass="25366">MDNCGNSRANTCRQSSDQRVVVRRFARRRRPFGRSAFIRSKPAKRLDRASRARRAPRNRNEYTLKPWSHEDQLEGKSGASSRGNSSSNSVIVPGVSAGRPAGRRIRAVVVGRVRSARASTAARLGAPGLSFRRWRRARSALRKRDRRQNIVRVVVASPLRRGATSVPPSTPSRRVKSPSRRFRARVAGRGPAFASSPPATAFGRTSVTGGGYATSFSVNPGRWSVFGTGGND</sequence>
<evidence type="ECO:0000256" key="1">
    <source>
        <dbReference type="SAM" id="MobiDB-lite"/>
    </source>
</evidence>
<feature type="region of interest" description="Disordered" evidence="1">
    <location>
        <begin position="161"/>
        <end position="181"/>
    </location>
</feature>
<dbReference type="AlphaFoldDB" id="A0AAN9T5G3"/>
<reference evidence="2 3" key="1">
    <citation type="submission" date="2024-03" db="EMBL/GenBank/DDBJ databases">
        <title>Adaptation during the transition from Ophiocordyceps entomopathogen to insect associate is accompanied by gene loss and intensified selection.</title>
        <authorList>
            <person name="Ward C.M."/>
            <person name="Onetto C.A."/>
            <person name="Borneman A.R."/>
        </authorList>
    </citation>
    <scope>NUCLEOTIDE SEQUENCE [LARGE SCALE GENOMIC DNA]</scope>
    <source>
        <strain evidence="2">AWRI1</strain>
        <tissue evidence="2">Single Adult Female</tissue>
    </source>
</reference>
<organism evidence="2 3">
    <name type="scientific">Parthenolecanium corni</name>
    <dbReference type="NCBI Taxonomy" id="536013"/>
    <lineage>
        <taxon>Eukaryota</taxon>
        <taxon>Metazoa</taxon>
        <taxon>Ecdysozoa</taxon>
        <taxon>Arthropoda</taxon>
        <taxon>Hexapoda</taxon>
        <taxon>Insecta</taxon>
        <taxon>Pterygota</taxon>
        <taxon>Neoptera</taxon>
        <taxon>Paraneoptera</taxon>
        <taxon>Hemiptera</taxon>
        <taxon>Sternorrhyncha</taxon>
        <taxon>Coccoidea</taxon>
        <taxon>Coccidae</taxon>
        <taxon>Parthenolecanium</taxon>
    </lineage>
</organism>
<accession>A0AAN9T5G3</accession>
<keyword evidence="3" id="KW-1185">Reference proteome</keyword>
<evidence type="ECO:0000313" key="3">
    <source>
        <dbReference type="Proteomes" id="UP001367676"/>
    </source>
</evidence>
<name>A0AAN9T5G3_9HEMI</name>
<dbReference type="Proteomes" id="UP001367676">
    <property type="component" value="Unassembled WGS sequence"/>
</dbReference>